<organism evidence="1 2">
    <name type="scientific">Melastoma candidum</name>
    <dbReference type="NCBI Taxonomy" id="119954"/>
    <lineage>
        <taxon>Eukaryota</taxon>
        <taxon>Viridiplantae</taxon>
        <taxon>Streptophyta</taxon>
        <taxon>Embryophyta</taxon>
        <taxon>Tracheophyta</taxon>
        <taxon>Spermatophyta</taxon>
        <taxon>Magnoliopsida</taxon>
        <taxon>eudicotyledons</taxon>
        <taxon>Gunneridae</taxon>
        <taxon>Pentapetalae</taxon>
        <taxon>rosids</taxon>
        <taxon>malvids</taxon>
        <taxon>Myrtales</taxon>
        <taxon>Melastomataceae</taxon>
        <taxon>Melastomatoideae</taxon>
        <taxon>Melastomateae</taxon>
        <taxon>Melastoma</taxon>
    </lineage>
</organism>
<proteinExistence type="predicted"/>
<keyword evidence="2" id="KW-1185">Reference proteome</keyword>
<dbReference type="EMBL" id="CM042884">
    <property type="protein sequence ID" value="KAI4370354.1"/>
    <property type="molecule type" value="Genomic_DNA"/>
</dbReference>
<sequence length="1562" mass="172209">MKDPPNPNPNFALPTTQQLLDSLTSHISIYSSNSGSASSSSRGGNSLRSSILRWFSSLTPLQRQSHLSFTHRDFVLILLQMIDTVRSRGPSAFLILPDLPSENNLPSLCSRALRGLVRRVAESRQSHFRILESALLFNSREGEDMGECGLGLGCLDSVTVGEGLVESVDDFVGVMDEVSRGGFLRGGEEKLGADDWVELGWLKGMGYYGIEEFLANRFEVALRLAWLSSDGGGGGGGRKKRGVKLKDKFVSGSAANVFWRRKGCMDWWSGLDKELRKKFVRLAVGKSAKNLVGEILREAKGGSLKDEFSASNIESSHKIFSIKRTIVSNEEFDFTIMSDSLSPHSLKASIFKRFLVLQKVISVLHWLESSDREENLFFSSLTSVATIADCIVRKLRGLLMVTYLDSTKLDLLGDQSCNPLPNKSKEKPSASRCGKKDRNSASKKANRALASYENRLPKDKSKTRKDPGTSSAKIENLTLTESGGLPFMPQERATKVERSSHIAMDSVQDMAGKPQKSARRSKRGKHKKKSSNPDLSNEAKSFKSSFSASSSSCNCLDQGVNLPADCDNQSAPTDGKKHLIKNCVLASTSCSNARSQHKQNGFLKSSGDDPDGDCDVKSSSFTLDCNGSANAVGGCPMLSSTLATLDSKSSDEKPTCNLYSMESNSTLLKGEIDSIEDVNGSNGQPVLSAKQNTPSLTRERTVNSVNGESHLPGHMRSADCRSHEWPNIAFPDFSSRNANIPPAADRLHLDVGLNWQNHFCQPFLSTVHQTRNSPIENGRKQIFSRPLPMSLDWPPMVRNAGGIAASLTCGYDSAFIPRRQSAFHQGFTSNGLKVNATVNANEKKYRMDFKDMNDLTSRDLKDEFDSHWIPEEDFEIHGMSALDYNQYFGGGVMYWNASDYRGSGFSRPPSLSSDDSFWAWQEAEMNRTVDDMVAYSSSYSTNGLTSPTTASYCSPFDQVISGHQALGYVMTGNEIPGQVLHASSTCIDKTGEDEGPNSTGRLPVDAEGKAGESFPYPVLRPIVIPSNILRERSEYRSPCVPPTRREQPRIKRPPSPVVLCVPRAPRPPPPSPVGESGKRRGFPTVRSGSSSPRHWSIRSSYNDGTISEDGCLQPDGPEIVLPSWRSNSLPNHQVIQPLPGSLLQDHLIALSQLAYDKDHPDVSIPVEPPDSENSPLRKTSLGLIHSLLHDEIDSFCKQVAAENASRKPYINWAIKRVTRSLQVLWPRSRTNIFGSTATGLSLPSSDVDLVVCLPPVRNMEPIKEAGILEGRNGIKETFLQHAARYLANQEWVKGDSLKTVENTAVPIIMLVVEVPYDLATSAVSNVHSQKEEQNHDCEEPCDLGDINMGFSEDSGTSLSHPLESLREEKDSKSVRLDISFKASSHTGLQTTKLVKELSEQFPAITPLALVLKRFLADRSLDQSYSGGLSSYCLVLLITRFLQHEHHLGRLTNQNLGSLLMDFLYFYGNVFDPRHMRISVRGSGLYLNRERGYSIDPIHIDDPLFPANNVGRNCFRIHQCIKAFAEAYSILEHELSCLPRNGETCTEPPDRLLPKIIPTIDSV</sequence>
<dbReference type="Proteomes" id="UP001057402">
    <property type="component" value="Chromosome 5"/>
</dbReference>
<evidence type="ECO:0000313" key="1">
    <source>
        <dbReference type="EMBL" id="KAI4370354.1"/>
    </source>
</evidence>
<reference evidence="2" key="1">
    <citation type="journal article" date="2023" name="Front. Plant Sci.">
        <title>Chromosomal-level genome assembly of Melastoma candidum provides insights into trichome evolution.</title>
        <authorList>
            <person name="Zhong Y."/>
            <person name="Wu W."/>
            <person name="Sun C."/>
            <person name="Zou P."/>
            <person name="Liu Y."/>
            <person name="Dai S."/>
            <person name="Zhou R."/>
        </authorList>
    </citation>
    <scope>NUCLEOTIDE SEQUENCE [LARGE SCALE GENOMIC DNA]</scope>
</reference>
<accession>A0ACB9QY68</accession>
<evidence type="ECO:0000313" key="2">
    <source>
        <dbReference type="Proteomes" id="UP001057402"/>
    </source>
</evidence>
<name>A0ACB9QY68_9MYRT</name>
<comment type="caution">
    <text evidence="1">The sequence shown here is derived from an EMBL/GenBank/DDBJ whole genome shotgun (WGS) entry which is preliminary data.</text>
</comment>
<gene>
    <name evidence="1" type="ORF">MLD38_018713</name>
</gene>
<protein>
    <submittedName>
        <fullName evidence="1">Uncharacterized protein</fullName>
    </submittedName>
</protein>